<dbReference type="GeneID" id="107936761"/>
<reference evidence="3" key="1">
    <citation type="journal article" date="2020" name="Nat. Genet.">
        <title>Genomic diversifications of five Gossypium allopolyploid species and their impact on cotton improvement.</title>
        <authorList>
            <person name="Chen Z.J."/>
            <person name="Sreedasyam A."/>
            <person name="Ando A."/>
            <person name="Song Q."/>
            <person name="De Santiago L.M."/>
            <person name="Hulse-Kemp A.M."/>
            <person name="Ding M."/>
            <person name="Ye W."/>
            <person name="Kirkbride R.C."/>
            <person name="Jenkins J."/>
            <person name="Plott C."/>
            <person name="Lovell J."/>
            <person name="Lin Y.M."/>
            <person name="Vaughn R."/>
            <person name="Liu B."/>
            <person name="Simpson S."/>
            <person name="Scheffler B.E."/>
            <person name="Wen L."/>
            <person name="Saski C.A."/>
            <person name="Grover C.E."/>
            <person name="Hu G."/>
            <person name="Conover J.L."/>
            <person name="Carlson J.W."/>
            <person name="Shu S."/>
            <person name="Boston L.B."/>
            <person name="Williams M."/>
            <person name="Peterson D.G."/>
            <person name="McGee K."/>
            <person name="Jones D.C."/>
            <person name="Wendel J.F."/>
            <person name="Stelly D.M."/>
            <person name="Grimwood J."/>
            <person name="Schmutz J."/>
        </authorList>
    </citation>
    <scope>NUCLEOTIDE SEQUENCE [LARGE SCALE GENOMIC DNA]</scope>
    <source>
        <strain evidence="3">cv. TM-1</strain>
    </source>
</reference>
<gene>
    <name evidence="4" type="primary">LOC107936761</name>
</gene>
<protein>
    <submittedName>
        <fullName evidence="4">Uncharacterized protein</fullName>
    </submittedName>
</protein>
<keyword evidence="1" id="KW-0175">Coiled coil</keyword>
<accession>A0A1U8MHD5</accession>
<proteinExistence type="predicted"/>
<dbReference type="RefSeq" id="XP_016725013.1">
    <property type="nucleotide sequence ID" value="XM_016869524.2"/>
</dbReference>
<dbReference type="AlphaFoldDB" id="A0A1U8MHD5"/>
<dbReference type="PaxDb" id="3635-A0A1U8MHD5"/>
<reference evidence="4" key="2">
    <citation type="submission" date="2025-08" db="UniProtKB">
        <authorList>
            <consortium name="RefSeq"/>
        </authorList>
    </citation>
    <scope>IDENTIFICATION</scope>
</reference>
<dbReference type="KEGG" id="ghi:107936761"/>
<name>A0A1U8MHD5_GOSHI</name>
<dbReference type="PANTHER" id="PTHR35021">
    <property type="match status" value="1"/>
</dbReference>
<sequence length="364" mass="41402">MANISFPEDKYGEISDLSQHERVPPATNPDFEERDISGENPLMLRAGMKRGLPGAEEPVRKKQNLSQHQPKSNSKKLSLEELIEKKSVSEIRKIFEDRINRLIKNDMKIDMVSVLGEQWPVRPDLQGIKEKFRAIAKANLAIKEAKKRLLAAGREFETLENQRKTPSTTAGNSDLHMDNIKETLKKQLSSGPITVDEDFDQDFDLENCFDFQSLPDFDFDKSFRPPDNIRSAFTDLEKQLYEKGNNQVGVEHFPGLAEELQNTGWGKTPSSFESIAARIEKDRGKVTEVGHIPAQVLVCAAVKEMEEFSVEKLDIEMLKKWGATLNKAKELGFQVGFADNFLRKNLYAYFGYKTTLDEAKEKEV</sequence>
<feature type="compositionally biased region" description="Basic and acidic residues" evidence="2">
    <location>
        <begin position="7"/>
        <end position="23"/>
    </location>
</feature>
<keyword evidence="3" id="KW-1185">Reference proteome</keyword>
<dbReference type="Proteomes" id="UP000818029">
    <property type="component" value="Chromosome A11"/>
</dbReference>
<feature type="region of interest" description="Disordered" evidence="2">
    <location>
        <begin position="1"/>
        <end position="76"/>
    </location>
</feature>
<evidence type="ECO:0000313" key="4">
    <source>
        <dbReference type="RefSeq" id="XP_016725013.1"/>
    </source>
</evidence>
<dbReference type="PANTHER" id="PTHR35021:SF8">
    <property type="entry name" value="FIBER PROTEIN FB17"/>
    <property type="match status" value="1"/>
</dbReference>
<feature type="coiled-coil region" evidence="1">
    <location>
        <begin position="128"/>
        <end position="162"/>
    </location>
</feature>
<evidence type="ECO:0000256" key="2">
    <source>
        <dbReference type="SAM" id="MobiDB-lite"/>
    </source>
</evidence>
<evidence type="ECO:0000313" key="3">
    <source>
        <dbReference type="Proteomes" id="UP000818029"/>
    </source>
</evidence>
<organism evidence="3 4">
    <name type="scientific">Gossypium hirsutum</name>
    <name type="common">Upland cotton</name>
    <name type="synonym">Gossypium mexicanum</name>
    <dbReference type="NCBI Taxonomy" id="3635"/>
    <lineage>
        <taxon>Eukaryota</taxon>
        <taxon>Viridiplantae</taxon>
        <taxon>Streptophyta</taxon>
        <taxon>Embryophyta</taxon>
        <taxon>Tracheophyta</taxon>
        <taxon>Spermatophyta</taxon>
        <taxon>Magnoliopsida</taxon>
        <taxon>eudicotyledons</taxon>
        <taxon>Gunneridae</taxon>
        <taxon>Pentapetalae</taxon>
        <taxon>rosids</taxon>
        <taxon>malvids</taxon>
        <taxon>Malvales</taxon>
        <taxon>Malvaceae</taxon>
        <taxon>Malvoideae</taxon>
        <taxon>Gossypium</taxon>
    </lineage>
</organism>
<dbReference type="OrthoDB" id="997798at2759"/>
<evidence type="ECO:0000256" key="1">
    <source>
        <dbReference type="SAM" id="Coils"/>
    </source>
</evidence>